<dbReference type="EMBL" id="BMZH01000006">
    <property type="protein sequence ID" value="GHA95175.1"/>
    <property type="molecule type" value="Genomic_DNA"/>
</dbReference>
<dbReference type="GO" id="GO:0016787">
    <property type="term" value="F:hydrolase activity"/>
    <property type="evidence" value="ECO:0007669"/>
    <property type="project" value="InterPro"/>
</dbReference>
<feature type="domain" description="Calcineurin-like phosphoesterase" evidence="2">
    <location>
        <begin position="51"/>
        <end position="147"/>
    </location>
</feature>
<proteinExistence type="predicted"/>
<feature type="region of interest" description="Disordered" evidence="1">
    <location>
        <begin position="1"/>
        <end position="20"/>
    </location>
</feature>
<reference evidence="3" key="1">
    <citation type="journal article" date="2014" name="Int. J. Syst. Evol. Microbiol.">
        <title>Complete genome sequence of Corynebacterium casei LMG S-19264T (=DSM 44701T), isolated from a smear-ripened cheese.</title>
        <authorList>
            <consortium name="US DOE Joint Genome Institute (JGI-PGF)"/>
            <person name="Walter F."/>
            <person name="Albersmeier A."/>
            <person name="Kalinowski J."/>
            <person name="Ruckert C."/>
        </authorList>
    </citation>
    <scope>NUCLEOTIDE SEQUENCE</scope>
    <source>
        <strain evidence="3">KCTC 32513</strain>
    </source>
</reference>
<reference evidence="3" key="2">
    <citation type="submission" date="2020-09" db="EMBL/GenBank/DDBJ databases">
        <authorList>
            <person name="Sun Q."/>
            <person name="Kim S."/>
        </authorList>
    </citation>
    <scope>NUCLEOTIDE SEQUENCE</scope>
    <source>
        <strain evidence="3">KCTC 32513</strain>
    </source>
</reference>
<dbReference type="Proteomes" id="UP000634004">
    <property type="component" value="Unassembled WGS sequence"/>
</dbReference>
<dbReference type="PIRSF" id="PIRSF000887">
    <property type="entry name" value="Pesterase_MJ0037"/>
    <property type="match status" value="1"/>
</dbReference>
<accession>A0A8J3CQP7</accession>
<dbReference type="InterPro" id="IPR024173">
    <property type="entry name" value="Pesterase_MJ0037-like"/>
</dbReference>
<dbReference type="SUPFAM" id="SSF56300">
    <property type="entry name" value="Metallo-dependent phosphatases"/>
    <property type="match status" value="1"/>
</dbReference>
<comment type="caution">
    <text evidence="3">The sequence shown here is derived from an EMBL/GenBank/DDBJ whole genome shotgun (WGS) entry which is preliminary data.</text>
</comment>
<dbReference type="InterPro" id="IPR026336">
    <property type="entry name" value="PdeM-like"/>
</dbReference>
<evidence type="ECO:0000313" key="4">
    <source>
        <dbReference type="Proteomes" id="UP000634004"/>
    </source>
</evidence>
<feature type="compositionally biased region" description="Low complexity" evidence="1">
    <location>
        <begin position="11"/>
        <end position="20"/>
    </location>
</feature>
<dbReference type="PANTHER" id="PTHR39323">
    <property type="entry name" value="BLR1149 PROTEIN"/>
    <property type="match status" value="1"/>
</dbReference>
<name>A0A8J3CQP7_9PROT</name>
<dbReference type="InterPro" id="IPR004843">
    <property type="entry name" value="Calcineurin-like_PHP"/>
</dbReference>
<organism evidence="3 4">
    <name type="scientific">Algimonas arctica</name>
    <dbReference type="NCBI Taxonomy" id="1479486"/>
    <lineage>
        <taxon>Bacteria</taxon>
        <taxon>Pseudomonadati</taxon>
        <taxon>Pseudomonadota</taxon>
        <taxon>Alphaproteobacteria</taxon>
        <taxon>Maricaulales</taxon>
        <taxon>Robiginitomaculaceae</taxon>
        <taxon>Algimonas</taxon>
    </lineage>
</organism>
<dbReference type="PANTHER" id="PTHR39323:SF1">
    <property type="entry name" value="BLR1149 PROTEIN"/>
    <property type="match status" value="1"/>
</dbReference>
<evidence type="ECO:0000256" key="1">
    <source>
        <dbReference type="SAM" id="MobiDB-lite"/>
    </source>
</evidence>
<protein>
    <submittedName>
        <fullName evidence="3">Metallophosphatase</fullName>
    </submittedName>
</protein>
<gene>
    <name evidence="3" type="ORF">GCM10009069_17720</name>
</gene>
<dbReference type="InterPro" id="IPR029052">
    <property type="entry name" value="Metallo-depent_PP-like"/>
</dbReference>
<keyword evidence="4" id="KW-1185">Reference proteome</keyword>
<feature type="compositionally biased region" description="Polar residues" evidence="1">
    <location>
        <begin position="1"/>
        <end position="10"/>
    </location>
</feature>
<dbReference type="AlphaFoldDB" id="A0A8J3CQP7"/>
<dbReference type="NCBIfam" id="TIGR04123">
    <property type="entry name" value="P_estr_lig_assc"/>
    <property type="match status" value="1"/>
</dbReference>
<evidence type="ECO:0000313" key="3">
    <source>
        <dbReference type="EMBL" id="GHA95175.1"/>
    </source>
</evidence>
<dbReference type="Pfam" id="PF00149">
    <property type="entry name" value="Metallophos"/>
    <property type="match status" value="1"/>
</dbReference>
<sequence length="246" mass="26634">MWTGGTQQTGPRAVPRPRVNPPVEQLEFTTQAGAIVFDYRKGAFLPDCETLLVADLHFEKGSYLQAIGGAPLPTYDTPDTLARLSELMDIYRPKHVAALGDSFHDTSAGDRMRAADFEAMNALVARVPRFTWILGNHDPDIPAGLAGDQEDHIECGAFLLTHLPTAPFGEVGVNVCGHLHPKVRIKTRRSRLSVPCWAASHDRIIMPSFGTFTGGLDVEHPAIANELHGARAYFATTGKAVVSLAG</sequence>
<evidence type="ECO:0000259" key="2">
    <source>
        <dbReference type="Pfam" id="PF00149"/>
    </source>
</evidence>